<evidence type="ECO:0000313" key="4">
    <source>
        <dbReference type="EMBL" id="GIX60826.1"/>
    </source>
</evidence>
<reference evidence="4 5" key="1">
    <citation type="submission" date="2021-06" db="EMBL/GenBank/DDBJ databases">
        <title>Genome sequence of Babesia caballi.</title>
        <authorList>
            <person name="Yamagishi J."/>
            <person name="Kidaka T."/>
            <person name="Ochi A."/>
        </authorList>
    </citation>
    <scope>NUCLEOTIDE SEQUENCE [LARGE SCALE GENOMIC DNA]</scope>
    <source>
        <strain evidence="4">USDA-D6B2</strain>
    </source>
</reference>
<protein>
    <submittedName>
        <fullName evidence="4">Secreted antigen 1</fullName>
    </submittedName>
</protein>
<keyword evidence="2" id="KW-0472">Membrane</keyword>
<keyword evidence="3" id="KW-0732">Signal</keyword>
<evidence type="ECO:0000256" key="2">
    <source>
        <dbReference type="SAM" id="Phobius"/>
    </source>
</evidence>
<feature type="region of interest" description="Disordered" evidence="1">
    <location>
        <begin position="512"/>
        <end position="606"/>
    </location>
</feature>
<dbReference type="EMBL" id="BPLF01000001">
    <property type="protein sequence ID" value="GIX60826.1"/>
    <property type="molecule type" value="Genomic_DNA"/>
</dbReference>
<evidence type="ECO:0000313" key="5">
    <source>
        <dbReference type="Proteomes" id="UP001497744"/>
    </source>
</evidence>
<evidence type="ECO:0000256" key="3">
    <source>
        <dbReference type="SAM" id="SignalP"/>
    </source>
</evidence>
<feature type="region of interest" description="Disordered" evidence="1">
    <location>
        <begin position="712"/>
        <end position="748"/>
    </location>
</feature>
<dbReference type="GeneID" id="94192309"/>
<keyword evidence="2" id="KW-1133">Transmembrane helix</keyword>
<feature type="signal peptide" evidence="3">
    <location>
        <begin position="1"/>
        <end position="26"/>
    </location>
</feature>
<evidence type="ECO:0000256" key="1">
    <source>
        <dbReference type="SAM" id="MobiDB-lite"/>
    </source>
</evidence>
<dbReference type="RefSeq" id="XP_067712897.1">
    <property type="nucleotide sequence ID" value="XM_067856796.1"/>
</dbReference>
<dbReference type="AlphaFoldDB" id="A0AAV4LLI5"/>
<keyword evidence="2" id="KW-0812">Transmembrane</keyword>
<feature type="chain" id="PRO_5043831319" evidence="3">
    <location>
        <begin position="27"/>
        <end position="789"/>
    </location>
</feature>
<gene>
    <name evidence="4" type="ORF">BcabD6B2_02610</name>
</gene>
<name>A0AAV4LLI5_BABCB</name>
<accession>A0AAV4LLI5</accession>
<comment type="caution">
    <text evidence="4">The sequence shown here is derived from an EMBL/GenBank/DDBJ whole genome shotgun (WGS) entry which is preliminary data.</text>
</comment>
<dbReference type="Proteomes" id="UP001497744">
    <property type="component" value="Unassembled WGS sequence"/>
</dbReference>
<sequence length="789" mass="87130">MVSLRVKRILFGVYAIFLISWDLTSAGNPCDNLPVPETLKDVLDLFKVLHDNEALRRQVELELKVRASDYIRWADIINYKNGISLSFQRMIKNAVDLRAEILSSRASRSHGKYKTLAKTVMCTNWCVDVILDVLPALQATMYFLFFQVNPTFHRQGGGSWNKLRCKVRDRSNGGQLAEWLTAEHHISAAASPFSTASLLTPGYAEGELRNPKGASFMKYLPLIVDSKNDGSIENLLYYLFFFAKFTHASTSAMVEFTEAFCAAVTDGLFGSRVKDVRPCNLHEVCRDLTKNLKSLTDGSYTSPTLYITLSNGKYRDYRVLLRDHLFRNYIDWIKEKLPLLMGFLKDLQTDCLVWSPHAATNAPKIGPFTYGFIFTTAWENNEVMSSDKKCMSTAIRPLLDTSPNSKGTLHELLYCLKNYPGQLDLDSGYLMDAESIKDFIASSTTTEPEISKSQGSPVTEIEMTDFLLRGAASSVYRRATVLPKMEEEDNDSTSVSADGADYQDILTKPALTSGEQVAPAHGGDDTPRSDSLSGNMLSDEVSEGQTTTTAYESEPKSEMGDGDSTELDAERKDAGILNGNLIEFSDDSSTTETADESESEVDTSCGDSAYSKVAKKVEDDILNERLIESSDESSLTETTDESEFEMDMGVDSADVRDAGTELKDINNTTAYGNRSAGVEYKEISTDKRVTEVSMNTGADDASKVADHTAIKQGSQSTENEDVANHTAPYDIADSNSTNHQDDKDSQRERHWYQLSNSKYSVIGSLGAIGGIGAAAIAYLLKLGTFSSFF</sequence>
<feature type="compositionally biased region" description="Basic and acidic residues" evidence="1">
    <location>
        <begin position="739"/>
        <end position="748"/>
    </location>
</feature>
<organism evidence="4 5">
    <name type="scientific">Babesia caballi</name>
    <dbReference type="NCBI Taxonomy" id="5871"/>
    <lineage>
        <taxon>Eukaryota</taxon>
        <taxon>Sar</taxon>
        <taxon>Alveolata</taxon>
        <taxon>Apicomplexa</taxon>
        <taxon>Aconoidasida</taxon>
        <taxon>Piroplasmida</taxon>
        <taxon>Babesiidae</taxon>
        <taxon>Babesia</taxon>
    </lineage>
</organism>
<proteinExistence type="predicted"/>
<keyword evidence="5" id="KW-1185">Reference proteome</keyword>
<feature type="transmembrane region" description="Helical" evidence="2">
    <location>
        <begin position="759"/>
        <end position="780"/>
    </location>
</feature>